<name>A0A286RFW2_9BACT</name>
<sequence>MCPLVISTFDRNFLHDRLILTRAKVTGSGLMAMEGANRNRPGQF</sequence>
<evidence type="ECO:0000313" key="1">
    <source>
        <dbReference type="EMBL" id="ASV74843.1"/>
    </source>
</evidence>
<dbReference type="AlphaFoldDB" id="A0A286RFW2"/>
<dbReference type="EMBL" id="CP018477">
    <property type="protein sequence ID" value="ASV74843.1"/>
    <property type="molecule type" value="Genomic_DNA"/>
</dbReference>
<organism evidence="1 2">
    <name type="scientific">Thermogutta terrifontis</name>
    <dbReference type="NCBI Taxonomy" id="1331910"/>
    <lineage>
        <taxon>Bacteria</taxon>
        <taxon>Pseudomonadati</taxon>
        <taxon>Planctomycetota</taxon>
        <taxon>Planctomycetia</taxon>
        <taxon>Pirellulales</taxon>
        <taxon>Thermoguttaceae</taxon>
        <taxon>Thermogutta</taxon>
    </lineage>
</organism>
<keyword evidence="2" id="KW-1185">Reference proteome</keyword>
<evidence type="ECO:0000313" key="2">
    <source>
        <dbReference type="Proteomes" id="UP000215086"/>
    </source>
</evidence>
<dbReference type="Proteomes" id="UP000215086">
    <property type="component" value="Chromosome"/>
</dbReference>
<accession>A0A286RFW2</accession>
<protein>
    <submittedName>
        <fullName evidence="1">Uncharacterized protein</fullName>
    </submittedName>
</protein>
<gene>
    <name evidence="1" type="ORF">THTE_2241</name>
</gene>
<proteinExistence type="predicted"/>
<reference evidence="1 2" key="1">
    <citation type="journal article" name="Front. Microbiol.">
        <title>Sugar Metabolism of the First Thermophilic Planctomycete Thermogutta terrifontis: Comparative Genomic and Transcriptomic Approaches.</title>
        <authorList>
            <person name="Elcheninov A.G."/>
            <person name="Menzel P."/>
            <person name="Gudbergsdottir S.R."/>
            <person name="Slesarev A.I."/>
            <person name="Kadnikov V.V."/>
            <person name="Krogh A."/>
            <person name="Bonch-Osmolovskaya E.A."/>
            <person name="Peng X."/>
            <person name="Kublanov I.V."/>
        </authorList>
    </citation>
    <scope>NUCLEOTIDE SEQUENCE [LARGE SCALE GENOMIC DNA]</scope>
    <source>
        <strain evidence="1 2">R1</strain>
    </source>
</reference>
<dbReference type="KEGG" id="ttf:THTE_2241"/>